<dbReference type="KEGG" id="mag:amb1919"/>
<evidence type="ECO:0000313" key="1">
    <source>
        <dbReference type="EMBL" id="BAE50723.1"/>
    </source>
</evidence>
<organism evidence="1 2">
    <name type="scientific">Paramagnetospirillum magneticum (strain ATCC 700264 / AMB-1)</name>
    <name type="common">Magnetospirillum magneticum</name>
    <dbReference type="NCBI Taxonomy" id="342108"/>
    <lineage>
        <taxon>Bacteria</taxon>
        <taxon>Pseudomonadati</taxon>
        <taxon>Pseudomonadota</taxon>
        <taxon>Alphaproteobacteria</taxon>
        <taxon>Rhodospirillales</taxon>
        <taxon>Magnetospirillaceae</taxon>
        <taxon>Paramagnetospirillum</taxon>
    </lineage>
</organism>
<dbReference type="STRING" id="342108.amb1919"/>
<keyword evidence="2" id="KW-1185">Reference proteome</keyword>
<dbReference type="RefSeq" id="WP_011384324.1">
    <property type="nucleotide sequence ID" value="NC_007626.1"/>
</dbReference>
<evidence type="ECO:0008006" key="3">
    <source>
        <dbReference type="Google" id="ProtNLM"/>
    </source>
</evidence>
<name>Q2W602_PARM1</name>
<dbReference type="EMBL" id="AP007255">
    <property type="protein sequence ID" value="BAE50723.1"/>
    <property type="molecule type" value="Genomic_DNA"/>
</dbReference>
<sequence>MRHFRCTACGKCCVGWLPLTLKDALLHAGRFPLAVVWTPVRQAAKDFAATERLGFTFRTPDKKTVAVRVCPTAYIPPTMACPALTADNLCAIHGAKPLRCKTMPFFPYRDEGHQADLLVPRPGWDCDVSPSAPSVYDGKTIVDRTDFDAERAELLAQAPLIRPYAQRLMETAPAMASGLAKALLKPGGGHVAVSFASLLRHLPNEDRSRIAARQIGALTEASHRLGTESSWAEYRRNYQDWAWEMERLT</sequence>
<accession>Q2W602</accession>
<dbReference type="AlphaFoldDB" id="Q2W602"/>
<gene>
    <name evidence="1" type="ordered locus">amb1919</name>
</gene>
<evidence type="ECO:0000313" key="2">
    <source>
        <dbReference type="Proteomes" id="UP000007058"/>
    </source>
</evidence>
<reference evidence="1 2" key="1">
    <citation type="journal article" date="2005" name="DNA Res.">
        <title>Complete genome sequence of the facultative anaerobic magnetotactic bacterium Magnetospirillum sp. strain AMB-1.</title>
        <authorList>
            <person name="Matsunaga T."/>
            <person name="Okamura Y."/>
            <person name="Fukuda Y."/>
            <person name="Wahyudi A.T."/>
            <person name="Murase Y."/>
            <person name="Takeyama H."/>
        </authorList>
    </citation>
    <scope>NUCLEOTIDE SEQUENCE [LARGE SCALE GENOMIC DNA]</scope>
    <source>
        <strain evidence="2">ATCC 700264 / AMB-1</strain>
    </source>
</reference>
<proteinExistence type="predicted"/>
<dbReference type="Proteomes" id="UP000007058">
    <property type="component" value="Chromosome"/>
</dbReference>
<dbReference type="HOGENOM" id="CLU_1096884_0_0_5"/>
<dbReference type="Pfam" id="PF03692">
    <property type="entry name" value="CxxCxxCC"/>
    <property type="match status" value="1"/>
</dbReference>
<protein>
    <recommendedName>
        <fullName evidence="3">Fe-S-cluster oxidoreductase</fullName>
    </recommendedName>
</protein>
<dbReference type="OrthoDB" id="7500397at2"/>
<dbReference type="InterPro" id="IPR005358">
    <property type="entry name" value="Puta_zinc/iron-chelating_dom"/>
</dbReference>